<accession>A0A8H8WX36</accession>
<organism evidence="2 3">
    <name type="scientific">Methylobacterium indicum</name>
    <dbReference type="NCBI Taxonomy" id="1775910"/>
    <lineage>
        <taxon>Bacteria</taxon>
        <taxon>Pseudomonadati</taxon>
        <taxon>Pseudomonadota</taxon>
        <taxon>Alphaproteobacteria</taxon>
        <taxon>Hyphomicrobiales</taxon>
        <taxon>Methylobacteriaceae</taxon>
        <taxon>Methylobacterium</taxon>
    </lineage>
</organism>
<dbReference type="EMBL" id="AP024145">
    <property type="protein sequence ID" value="BCM85984.1"/>
    <property type="molecule type" value="Genomic_DNA"/>
</dbReference>
<sequence length="145" mass="15215">MIETSTLSATFPLAAVEPAMRINAERTRRDAADAPLDPPVTLDLSPGAKTSAAETSTTTTPDDGTAAKASVAKDAPASAEPEPTALTARFRRDLDTQQMVFQIVGRDGAVIEQLPSEAFLRARTYAREVEAAGKAEIGTTVARTA</sequence>
<proteinExistence type="predicted"/>
<feature type="region of interest" description="Disordered" evidence="1">
    <location>
        <begin position="24"/>
        <end position="85"/>
    </location>
</feature>
<name>A0A8H8WX36_9HYPH</name>
<dbReference type="KEGG" id="mind:mvi_44450"/>
<evidence type="ECO:0000313" key="3">
    <source>
        <dbReference type="Proteomes" id="UP000663508"/>
    </source>
</evidence>
<dbReference type="AlphaFoldDB" id="A0A8H8WX36"/>
<dbReference type="RefSeq" id="WP_207178961.1">
    <property type="nucleotide sequence ID" value="NZ_AP024145.1"/>
</dbReference>
<protein>
    <recommendedName>
        <fullName evidence="4">Flagellar protein FlaG</fullName>
    </recommendedName>
</protein>
<reference evidence="2" key="1">
    <citation type="submission" date="2020-11" db="EMBL/GenBank/DDBJ databases">
        <title>Complete genome sequence of a novel pathogenic Methylobacterium strain isolated from rice in Vietnam.</title>
        <authorList>
            <person name="Lai K."/>
            <person name="Okazaki S."/>
            <person name="Higashi K."/>
            <person name="Mori H."/>
            <person name="Toyoda A."/>
            <person name="Kurokawa K."/>
        </authorList>
    </citation>
    <scope>NUCLEOTIDE SEQUENCE</scope>
    <source>
        <strain evidence="2">VL1</strain>
    </source>
</reference>
<feature type="compositionally biased region" description="Low complexity" evidence="1">
    <location>
        <begin position="47"/>
        <end position="79"/>
    </location>
</feature>
<evidence type="ECO:0000313" key="2">
    <source>
        <dbReference type="EMBL" id="BCM85984.1"/>
    </source>
</evidence>
<evidence type="ECO:0000256" key="1">
    <source>
        <dbReference type="SAM" id="MobiDB-lite"/>
    </source>
</evidence>
<dbReference type="Proteomes" id="UP000663508">
    <property type="component" value="Chromosome"/>
</dbReference>
<gene>
    <name evidence="2" type="ORF">mvi_44450</name>
</gene>
<evidence type="ECO:0008006" key="4">
    <source>
        <dbReference type="Google" id="ProtNLM"/>
    </source>
</evidence>